<dbReference type="PROSITE" id="PS51892">
    <property type="entry name" value="SUBTILASE"/>
    <property type="match status" value="1"/>
</dbReference>
<evidence type="ECO:0000259" key="6">
    <source>
        <dbReference type="Pfam" id="PF00082"/>
    </source>
</evidence>
<evidence type="ECO:0000256" key="4">
    <source>
        <dbReference type="PROSITE-ProRule" id="PRU01240"/>
    </source>
</evidence>
<feature type="compositionally biased region" description="Low complexity" evidence="5">
    <location>
        <begin position="601"/>
        <end position="617"/>
    </location>
</feature>
<name>A0A538T7N0_UNCEI</name>
<dbReference type="Gene3D" id="2.60.120.380">
    <property type="match status" value="1"/>
</dbReference>
<evidence type="ECO:0000256" key="2">
    <source>
        <dbReference type="ARBA" id="ARBA00022801"/>
    </source>
</evidence>
<dbReference type="Gene3D" id="3.40.50.200">
    <property type="entry name" value="Peptidase S8/S53 domain"/>
    <property type="match status" value="1"/>
</dbReference>
<proteinExistence type="inferred from homology"/>
<dbReference type="InterPro" id="IPR015500">
    <property type="entry name" value="Peptidase_S8_subtilisin-rel"/>
</dbReference>
<dbReference type="InterPro" id="IPR023828">
    <property type="entry name" value="Peptidase_S8_Ser-AS"/>
</dbReference>
<feature type="region of interest" description="Disordered" evidence="5">
    <location>
        <begin position="1"/>
        <end position="22"/>
    </location>
</feature>
<dbReference type="InterPro" id="IPR034058">
    <property type="entry name" value="TagA/B/C/D_pept_dom"/>
</dbReference>
<organism evidence="7 8">
    <name type="scientific">Eiseniibacteriota bacterium</name>
    <dbReference type="NCBI Taxonomy" id="2212470"/>
    <lineage>
        <taxon>Bacteria</taxon>
        <taxon>Candidatus Eiseniibacteriota</taxon>
    </lineage>
</organism>
<dbReference type="Pfam" id="PF00082">
    <property type="entry name" value="Peptidase_S8"/>
    <property type="match status" value="1"/>
</dbReference>
<feature type="active site" description="Charge relay system" evidence="4">
    <location>
        <position position="650"/>
    </location>
</feature>
<dbReference type="Proteomes" id="UP000317716">
    <property type="component" value="Unassembled WGS sequence"/>
</dbReference>
<keyword evidence="3 4" id="KW-0720">Serine protease</keyword>
<accession>A0A538T7N0</accession>
<dbReference type="GO" id="GO:0006508">
    <property type="term" value="P:proteolysis"/>
    <property type="evidence" value="ECO:0007669"/>
    <property type="project" value="UniProtKB-KW"/>
</dbReference>
<dbReference type="PRINTS" id="PR00723">
    <property type="entry name" value="SUBTILISIN"/>
</dbReference>
<keyword evidence="1 4" id="KW-0645">Protease</keyword>
<dbReference type="SUPFAM" id="SSF52743">
    <property type="entry name" value="Subtilisin-like"/>
    <property type="match status" value="1"/>
</dbReference>
<feature type="active site" description="Charge relay system" evidence="4">
    <location>
        <position position="471"/>
    </location>
</feature>
<evidence type="ECO:0000313" key="7">
    <source>
        <dbReference type="EMBL" id="TMQ59628.1"/>
    </source>
</evidence>
<dbReference type="SUPFAM" id="SSF49785">
    <property type="entry name" value="Galactose-binding domain-like"/>
    <property type="match status" value="1"/>
</dbReference>
<feature type="compositionally biased region" description="Low complexity" evidence="5">
    <location>
        <begin position="627"/>
        <end position="636"/>
    </location>
</feature>
<evidence type="ECO:0000313" key="8">
    <source>
        <dbReference type="Proteomes" id="UP000317716"/>
    </source>
</evidence>
<comment type="caution">
    <text evidence="7">The sequence shown here is derived from an EMBL/GenBank/DDBJ whole genome shotgun (WGS) entry which is preliminary data.</text>
</comment>
<dbReference type="InterPro" id="IPR000209">
    <property type="entry name" value="Peptidase_S8/S53_dom"/>
</dbReference>
<feature type="region of interest" description="Disordered" evidence="5">
    <location>
        <begin position="591"/>
        <end position="636"/>
    </location>
</feature>
<feature type="domain" description="Peptidase S8/S53" evidence="6">
    <location>
        <begin position="407"/>
        <end position="715"/>
    </location>
</feature>
<dbReference type="PANTHER" id="PTHR43399">
    <property type="entry name" value="SUBTILISIN-RELATED"/>
    <property type="match status" value="1"/>
</dbReference>
<evidence type="ECO:0000256" key="1">
    <source>
        <dbReference type="ARBA" id="ARBA00022670"/>
    </source>
</evidence>
<feature type="active site" description="Charge relay system" evidence="4">
    <location>
        <position position="416"/>
    </location>
</feature>
<feature type="compositionally biased region" description="Low complexity" evidence="5">
    <location>
        <begin position="11"/>
        <end position="22"/>
    </location>
</feature>
<comment type="similarity">
    <text evidence="4">Belongs to the peptidase S8 family.</text>
</comment>
<evidence type="ECO:0000256" key="3">
    <source>
        <dbReference type="ARBA" id="ARBA00022825"/>
    </source>
</evidence>
<dbReference type="InterPro" id="IPR036852">
    <property type="entry name" value="Peptidase_S8/S53_dom_sf"/>
</dbReference>
<evidence type="ECO:0000256" key="5">
    <source>
        <dbReference type="SAM" id="MobiDB-lite"/>
    </source>
</evidence>
<dbReference type="CDD" id="cd04842">
    <property type="entry name" value="Peptidases_S8_Kp43_protease"/>
    <property type="match status" value="1"/>
</dbReference>
<feature type="region of interest" description="Disordered" evidence="5">
    <location>
        <begin position="813"/>
        <end position="834"/>
    </location>
</feature>
<dbReference type="GO" id="GO:0004252">
    <property type="term" value="F:serine-type endopeptidase activity"/>
    <property type="evidence" value="ECO:0007669"/>
    <property type="project" value="UniProtKB-UniRule"/>
</dbReference>
<protein>
    <recommendedName>
        <fullName evidence="6">Peptidase S8/S53 domain-containing protein</fullName>
    </recommendedName>
</protein>
<reference evidence="7 8" key="1">
    <citation type="journal article" date="2019" name="Nat. Microbiol.">
        <title>Mediterranean grassland soil C-N compound turnover is dependent on rainfall and depth, and is mediated by genomically divergent microorganisms.</title>
        <authorList>
            <person name="Diamond S."/>
            <person name="Andeer P.F."/>
            <person name="Li Z."/>
            <person name="Crits-Christoph A."/>
            <person name="Burstein D."/>
            <person name="Anantharaman K."/>
            <person name="Lane K.R."/>
            <person name="Thomas B.C."/>
            <person name="Pan C."/>
            <person name="Northen T.R."/>
            <person name="Banfield J.F."/>
        </authorList>
    </citation>
    <scope>NUCLEOTIDE SEQUENCE [LARGE SCALE GENOMIC DNA]</scope>
    <source>
        <strain evidence="7">WS_2</strain>
    </source>
</reference>
<dbReference type="EMBL" id="VBOS01000041">
    <property type="protein sequence ID" value="TMQ59628.1"/>
    <property type="molecule type" value="Genomic_DNA"/>
</dbReference>
<dbReference type="InterPro" id="IPR008979">
    <property type="entry name" value="Galactose-bd-like_sf"/>
</dbReference>
<gene>
    <name evidence="7" type="ORF">E6K72_01405</name>
</gene>
<dbReference type="InterPro" id="IPR051048">
    <property type="entry name" value="Peptidase_S8/S53_subtilisin"/>
</dbReference>
<dbReference type="AlphaFoldDB" id="A0A538T7N0"/>
<dbReference type="PANTHER" id="PTHR43399:SF5">
    <property type="entry name" value="PEPTIDASE S8 FAMILY WITH PROTEASE-ASSOCIATED DOMAIN"/>
    <property type="match status" value="1"/>
</dbReference>
<dbReference type="PROSITE" id="PS00138">
    <property type="entry name" value="SUBTILASE_SER"/>
    <property type="match status" value="1"/>
</dbReference>
<sequence length="834" mass="87830">MDSSSDRRAPARPSASAAGHPPRLATPLLHAAALIALLALAAPARASIRPADPARIAGPTLVAPAEGARLVESAAHFAFELPRGAWHPTLVISRREFDPSSWSAIPNDPDLIVRDGAVALLPLADLHLGVDADTRLWWAVGTRDRATGALRMSAVHSFVALRKFANRIAPSPYLPPAHLGTLAAERAAGPRAASSAGAAPHLRLAAGYDFVPTEGAPVIPPELSSARAPRAEGTAGLRAYLVQYAAPPAEAELAAIARVGGTVVGYVPDQAYLVRMSEDARARLASGAGPAWIGDYEPAYKLSPAMDRAAPGPIECMALLFPDADLPGERNALRAIGATLLEDSDNGINKLVRFRAPAAALPAIASRPGVEWVEPAPHFECFNNNAQWVVQTNISENRRVWTMGIRGQGQVVMTSDSGIFTTHNMFRHDVGNTLPINDFGDYPTQRKIIAYKRGSNDPLVTFGDISQASWHGTHTAGTLCGNDDPIATDLRDGMAKEAKIYFMDIGGPSLGTNLSIFPDLNDLFLPPYLGNAGGAARVSSNSWGGTPYQAYTLSSMQADQFMWNHPDFYITFANGNSAAPGTVATPATAKNTAGAGGTGNGASSSTYYTTTSRGPTADGRRKPTYCSPGSGLSSSAGPTSGTYITLSGTSMASPSGSGAVVLMRQYLTDGWYPTGAAVPANGFTPSAALLKAMAINSADNGLTGYTVPDNNVGWGRIDADNVLYFTGDAKKLLLVDNTPGLANGQYLDYAINVVDGSVPLKVSLCWTDYPGSPSASVQLVNRPPACGRCGSLRRRCRSGRSRSPWYSQAAWETARARSRSTAPSTARAARWRSR</sequence>
<keyword evidence="2 4" id="KW-0378">Hydrolase</keyword>
<feature type="compositionally biased region" description="Low complexity" evidence="5">
    <location>
        <begin position="813"/>
        <end position="828"/>
    </location>
</feature>